<dbReference type="CDD" id="cd20956">
    <property type="entry name" value="IgI_4_Dscam"/>
    <property type="match status" value="1"/>
</dbReference>
<dbReference type="CDD" id="cd00063">
    <property type="entry name" value="FN3"/>
    <property type="match status" value="6"/>
</dbReference>
<keyword evidence="5" id="KW-0130">Cell adhesion</keyword>
<feature type="compositionally biased region" description="Low complexity" evidence="10">
    <location>
        <begin position="1874"/>
        <end position="1887"/>
    </location>
</feature>
<evidence type="ECO:0000259" key="13">
    <source>
        <dbReference type="PROSITE" id="PS50853"/>
    </source>
</evidence>
<feature type="domain" description="Ig-like" evidence="12">
    <location>
        <begin position="371"/>
        <end position="464"/>
    </location>
</feature>
<dbReference type="FunFam" id="2.60.40.10:FF:000678">
    <property type="entry name" value="Down syndrome cell adhesion molecule-like protein Dscam2"/>
    <property type="match status" value="1"/>
</dbReference>
<dbReference type="Gene3D" id="2.60.40.10">
    <property type="entry name" value="Immunoglobulins"/>
    <property type="match status" value="15"/>
</dbReference>
<dbReference type="FunFam" id="2.60.40.10:FF:000104">
    <property type="entry name" value="Down syndrome cell adhesion molecule b"/>
    <property type="match status" value="1"/>
</dbReference>
<dbReference type="Pfam" id="PF13927">
    <property type="entry name" value="Ig_3"/>
    <property type="match status" value="4"/>
</dbReference>
<dbReference type="PROSITE" id="PS50835">
    <property type="entry name" value="IG_LIKE"/>
    <property type="match status" value="8"/>
</dbReference>
<dbReference type="FunFam" id="2.60.40.10:FF:000719">
    <property type="entry name" value="nephrin isoform X1"/>
    <property type="match status" value="1"/>
</dbReference>
<protein>
    <submittedName>
        <fullName evidence="14">CSON008876 protein</fullName>
    </submittedName>
</protein>
<evidence type="ECO:0000256" key="5">
    <source>
        <dbReference type="ARBA" id="ARBA00022889"/>
    </source>
</evidence>
<evidence type="ECO:0000256" key="11">
    <source>
        <dbReference type="SAM" id="Phobius"/>
    </source>
</evidence>
<feature type="domain" description="Ig-like" evidence="12">
    <location>
        <begin position="469"/>
        <end position="555"/>
    </location>
</feature>
<dbReference type="FunFam" id="2.60.40.10:FF:000324">
    <property type="entry name" value="Down syndrome cell adhesion molecule, isoform D"/>
    <property type="match status" value="1"/>
</dbReference>
<dbReference type="GO" id="GO:0005886">
    <property type="term" value="C:plasma membrane"/>
    <property type="evidence" value="ECO:0007669"/>
    <property type="project" value="UniProtKB-SubCell"/>
</dbReference>
<evidence type="ECO:0000256" key="7">
    <source>
        <dbReference type="ARBA" id="ARBA00023136"/>
    </source>
</evidence>
<dbReference type="FunFam" id="2.60.40.10:FF:000032">
    <property type="entry name" value="palladin isoform X1"/>
    <property type="match status" value="1"/>
</dbReference>
<feature type="domain" description="Fibronectin type-III" evidence="13">
    <location>
        <begin position="857"/>
        <end position="951"/>
    </location>
</feature>
<feature type="domain" description="Ig-like" evidence="12">
    <location>
        <begin position="656"/>
        <end position="743"/>
    </location>
</feature>
<evidence type="ECO:0000259" key="12">
    <source>
        <dbReference type="PROSITE" id="PS50835"/>
    </source>
</evidence>
<feature type="region of interest" description="Disordered" evidence="10">
    <location>
        <begin position="1702"/>
        <end position="1738"/>
    </location>
</feature>
<dbReference type="OMA" id="YEEEWGY"/>
<feature type="domain" description="Ig-like" evidence="12">
    <location>
        <begin position="184"/>
        <end position="276"/>
    </location>
</feature>
<dbReference type="EMBL" id="UFQT01000340">
    <property type="protein sequence ID" value="SSX23380.1"/>
    <property type="molecule type" value="Genomic_DNA"/>
</dbReference>
<feature type="compositionally biased region" description="Low complexity" evidence="10">
    <location>
        <begin position="1792"/>
        <end position="1801"/>
    </location>
</feature>
<evidence type="ECO:0000256" key="6">
    <source>
        <dbReference type="ARBA" id="ARBA00022989"/>
    </source>
</evidence>
<evidence type="ECO:0000256" key="4">
    <source>
        <dbReference type="ARBA" id="ARBA00022737"/>
    </source>
</evidence>
<feature type="domain" description="Fibronectin type-III" evidence="13">
    <location>
        <begin position="956"/>
        <end position="1062"/>
    </location>
</feature>
<dbReference type="CDD" id="cd20954">
    <property type="entry name" value="IgI_7_Dscam"/>
    <property type="match status" value="1"/>
</dbReference>
<keyword evidence="3" id="KW-0732">Signal</keyword>
<sequence length="1907" mass="213326">MHQDLVYLIQNGTLMFYPFTSEQYRPEIHSAVYRCKLKNLVGAVISREVHVKAVVSQKYNVQVHDEYVMTGNTAVLKCQKQLFLRYLIFGGTSLISNTLNITLTTTVKTVRPTNTLLITSARRCSSNLFKSVLSNGDLYVNNAGPSDAYKQYQCRTVNKLTGEIQLSTYPGRVIVTEPKGHVQPRINVEKHSSRQVVLNGHITLPCIAQGHPPPTYRWFKEDAEQLSPLQLNERISIVSPGLLKITKARLEDSGKYMCWINNTAGEETIQAHLQVTAPLSVHLQPQVQTIDVDKDAQFHCVTSGYPISEVTWFHNGKSITGDNRIEVLSNPPRLIIRKMQKEDQGMYQCFVSNEWEQVGSVAELQLGDALPELIYWFSEQTLQPGPTVSLKCVATGNPPPQFTWTLDGFPIPDSSRFLVGQYVTMHDDVISHVNITHVKVEDGGEYTCTSHNSIGKVSHSAKVNVYGNPFIREMPKITGVAGSDLVIKCPAAGYPIDKIHWERDGQTLPINRRQRAYNNGTLVIEQLQRYEDAGTYTCMAQNKQKLPARRNVEIQVLVPPKIMPIQAMTNMLREGMRAAISCQILEGDLPVTFRFERNGKALHGTGTEVIRRLDEYSTNLVIEHITSDDSGNYTCIATNKAGTDSFTVPLTVNVPPKWVLEPKDSNAEAGQDISLHCQADGYPKPVITWKKAIGTTPGEYKDFLYEPNVSLHANGSLNFKKISKDSQGHFLCEAKNSIGTGVSKVIFLKVNVPAHFKTKTKQMFVTKNKQIHIQCSVDGDLPIDIKWKSELTKQYIDESFDARYSIRNQKSDNGMVSELGISHTYRQDSGVYICQAHNAFGQDEMSIQLIVQEAPEAPKNLRVNSQQSRSLQLTWSQPYAGNSQIEEYHVQYKGAIDLWKQADRIAVTGTQTMVNIQNLHPAKSYHIRISAENKIGASDFSETVQVTTLEEVPSGPPLNVHGEAKSSTEIFLQWDAPDKEHWNGNLLGYYVGYQTVISSSSEEINPTEGFSFKNVDVRSHFGGETILQGLNKHTQYNIVVQAYTSQGSGPPSKEIVIETLEDVPSTAPETPKCDVLTSTSIYVTWSPPHIDGQNGKIRGYKVSYISVDDLYEKDPLVLKTTNQYQTIEGLHKYTNYTVWVLAYTKVGDGIKTKPFFCTTHEDVPSAPADIKAIPAPNNKVIVSWLPPKYRNGEITAYTFYMSVIDGGREEGSNKRILGPKTEIFEANRLQEDATYQFWVTASTKMGEGEKSKQVRVPPNNKIPARIVSFSREIVTPWKQDLIFNCKKVGVPPPVTIWRQDGQPLETNNRKTISKNGTLYIRDCQSTDAGNYSCSVENTWGHDEIMYSVRIKIPPAPPTLSVIEAFTDSLLLEWTNNLNGGSPILGYVINYKRENGDWEELQIESKTNSHLLNNLWCGTRYQLYITAYNKIGTGLPCDIVNFYTKGLAPIQPKHSQMLTNNSTSVTCWLDSWADGGCGILYFVIECRPFGRGQWNMVANHVAPTERIFTITDLQPATKYQIRVTANNNAGSTSAIYNFTTMTVQGVIFNPDLSNPVQHMGESPFYANMKVLLPILLSILILLGLTAAVLLIRKRKLNNANRIPSSSISDSPSLANLQNKHNRDQQYLAVRVQNGSRNSNSVGSDSYKTEGNEYIEDICPYATFQLNKQTYSESSYSGNVYSGPYHSVRGSFVYHDVKDNYHTKEPEYTKVRRKGGRLRDPHSESQDIQFVESDNNAGSTDSEVRKILTLHIPITEYDTLGSESDNELQARAINQASYRASNTQRGPGDHEETSTSSENSPTTLSRKHKPSYQSRKASKSTQNLSKRHVRSSSGYSSHNDETTFSIANYPSYNSQINPPPRFSDLMAAAGVREPISGSNNGDSKKGNSSPRIRPGQKLQREAFQINKSS</sequence>
<feature type="domain" description="Fibronectin type-III" evidence="13">
    <location>
        <begin position="1353"/>
        <end position="1446"/>
    </location>
</feature>
<dbReference type="FunFam" id="2.60.40.10:FF:000028">
    <property type="entry name" value="Neuronal cell adhesion molecule"/>
    <property type="match status" value="1"/>
</dbReference>
<dbReference type="InterPro" id="IPR036179">
    <property type="entry name" value="Ig-like_dom_sf"/>
</dbReference>
<comment type="subcellular location">
    <subcellularLocation>
        <location evidence="1">Membrane</location>
        <topology evidence="1">Single-pass membrane protein</topology>
    </subcellularLocation>
</comment>
<feature type="region of interest" description="Disordered" evidence="10">
    <location>
        <begin position="1853"/>
        <end position="1907"/>
    </location>
</feature>
<dbReference type="PRINTS" id="PR00014">
    <property type="entry name" value="FNTYPEIII"/>
</dbReference>
<feature type="compositionally biased region" description="Polar residues" evidence="10">
    <location>
        <begin position="1724"/>
        <end position="1738"/>
    </location>
</feature>
<evidence type="ECO:0000256" key="10">
    <source>
        <dbReference type="SAM" id="MobiDB-lite"/>
    </source>
</evidence>
<feature type="domain" description="Ig-like" evidence="12">
    <location>
        <begin position="753"/>
        <end position="848"/>
    </location>
</feature>
<feature type="domain" description="Ig-like" evidence="12">
    <location>
        <begin position="285"/>
        <end position="367"/>
    </location>
</feature>
<dbReference type="InterPro" id="IPR036116">
    <property type="entry name" value="FN3_sf"/>
</dbReference>
<dbReference type="GO" id="GO:0098609">
    <property type="term" value="P:cell-cell adhesion"/>
    <property type="evidence" value="ECO:0007669"/>
    <property type="project" value="TreeGrafter"/>
</dbReference>
<dbReference type="CDD" id="cd20958">
    <property type="entry name" value="IgI_5_Dscam"/>
    <property type="match status" value="1"/>
</dbReference>
<dbReference type="SMART" id="SM00408">
    <property type="entry name" value="IGc2"/>
    <property type="match status" value="8"/>
</dbReference>
<feature type="domain" description="Ig-like" evidence="12">
    <location>
        <begin position="1263"/>
        <end position="1351"/>
    </location>
</feature>
<dbReference type="InterPro" id="IPR056754">
    <property type="entry name" value="DSCAM/DSCAML_C"/>
</dbReference>
<proteinExistence type="predicted"/>
<evidence type="ECO:0000256" key="9">
    <source>
        <dbReference type="ARBA" id="ARBA00023319"/>
    </source>
</evidence>
<evidence type="ECO:0000313" key="14">
    <source>
        <dbReference type="EMBL" id="SSX23380.1"/>
    </source>
</evidence>
<dbReference type="SUPFAM" id="SSF48726">
    <property type="entry name" value="Immunoglobulin"/>
    <property type="match status" value="8"/>
</dbReference>
<dbReference type="VEuPathDB" id="VectorBase:CSON008876"/>
<dbReference type="InterPro" id="IPR003598">
    <property type="entry name" value="Ig_sub2"/>
</dbReference>
<dbReference type="SMART" id="SM00060">
    <property type="entry name" value="FN3"/>
    <property type="match status" value="6"/>
</dbReference>
<dbReference type="SUPFAM" id="SSF49265">
    <property type="entry name" value="Fibronectin type III"/>
    <property type="match status" value="3"/>
</dbReference>
<feature type="domain" description="Fibronectin type-III" evidence="13">
    <location>
        <begin position="1450"/>
        <end position="1545"/>
    </location>
</feature>
<dbReference type="GO" id="GO:0048812">
    <property type="term" value="P:neuron projection morphogenesis"/>
    <property type="evidence" value="ECO:0007669"/>
    <property type="project" value="UniProtKB-ARBA"/>
</dbReference>
<feature type="domain" description="Ig-like" evidence="12">
    <location>
        <begin position="560"/>
        <end position="651"/>
    </location>
</feature>
<dbReference type="FunFam" id="2.60.40.10:FF:001141">
    <property type="entry name" value="Down syndrome cell adhesion molecule 4, isoform D"/>
    <property type="match status" value="1"/>
</dbReference>
<dbReference type="PANTHER" id="PTHR44170">
    <property type="entry name" value="PROTEIN SIDEKICK"/>
    <property type="match status" value="1"/>
</dbReference>
<dbReference type="Pfam" id="PF00041">
    <property type="entry name" value="fn3"/>
    <property type="match status" value="5"/>
</dbReference>
<feature type="compositionally biased region" description="Polar residues" evidence="10">
    <location>
        <begin position="1809"/>
        <end position="1822"/>
    </location>
</feature>
<dbReference type="FunFam" id="2.60.40.10:FF:000017">
    <property type="entry name" value="Down syndrome cell adhesion molecule b"/>
    <property type="match status" value="2"/>
</dbReference>
<reference evidence="14" key="1">
    <citation type="submission" date="2018-07" db="EMBL/GenBank/DDBJ databases">
        <authorList>
            <person name="Quirk P.G."/>
            <person name="Krulwich T.A."/>
        </authorList>
    </citation>
    <scope>NUCLEOTIDE SEQUENCE</scope>
</reference>
<gene>
    <name evidence="14" type="primary">CSON008876</name>
</gene>
<keyword evidence="9" id="KW-0393">Immunoglobulin domain</keyword>
<evidence type="ECO:0000256" key="8">
    <source>
        <dbReference type="ARBA" id="ARBA00023157"/>
    </source>
</evidence>
<feature type="domain" description="Fibronectin type-III" evidence="13">
    <location>
        <begin position="1067"/>
        <end position="1162"/>
    </location>
</feature>
<dbReference type="InterPro" id="IPR013098">
    <property type="entry name" value="Ig_I-set"/>
</dbReference>
<feature type="domain" description="Fibronectin type-III" evidence="13">
    <location>
        <begin position="1166"/>
        <end position="1261"/>
    </location>
</feature>
<keyword evidence="2 11" id="KW-0812">Transmembrane</keyword>
<dbReference type="InterPro" id="IPR013783">
    <property type="entry name" value="Ig-like_fold"/>
</dbReference>
<dbReference type="InterPro" id="IPR003599">
    <property type="entry name" value="Ig_sub"/>
</dbReference>
<dbReference type="PROSITE" id="PS50853">
    <property type="entry name" value="FN3"/>
    <property type="match status" value="6"/>
</dbReference>
<feature type="region of interest" description="Disordered" evidence="10">
    <location>
        <begin position="1775"/>
        <end position="1837"/>
    </location>
</feature>
<dbReference type="InterPro" id="IPR003961">
    <property type="entry name" value="FN3_dom"/>
</dbReference>
<feature type="transmembrane region" description="Helical" evidence="11">
    <location>
        <begin position="1569"/>
        <end position="1590"/>
    </location>
</feature>
<keyword evidence="4" id="KW-0677">Repeat</keyword>
<dbReference type="FunFam" id="2.60.40.10:FF:000093">
    <property type="entry name" value="Down syndrome cell adhesion molecule, isoform B"/>
    <property type="match status" value="1"/>
</dbReference>
<accession>A0A336LZZ1</accession>
<name>A0A336LZZ1_CULSO</name>
<dbReference type="InterPro" id="IPR007110">
    <property type="entry name" value="Ig-like_dom"/>
</dbReference>
<keyword evidence="6 11" id="KW-1133">Transmembrane helix</keyword>
<dbReference type="Pfam" id="PF07679">
    <property type="entry name" value="I-set"/>
    <property type="match status" value="4"/>
</dbReference>
<dbReference type="Pfam" id="PF25059">
    <property type="entry name" value="FN3_DSCAM-DSCAML_C"/>
    <property type="match status" value="1"/>
</dbReference>
<keyword evidence="8" id="KW-1015">Disulfide bond</keyword>
<organism evidence="14">
    <name type="scientific">Culicoides sonorensis</name>
    <name type="common">Biting midge</name>
    <dbReference type="NCBI Taxonomy" id="179676"/>
    <lineage>
        <taxon>Eukaryota</taxon>
        <taxon>Metazoa</taxon>
        <taxon>Ecdysozoa</taxon>
        <taxon>Arthropoda</taxon>
        <taxon>Hexapoda</taxon>
        <taxon>Insecta</taxon>
        <taxon>Pterygota</taxon>
        <taxon>Neoptera</taxon>
        <taxon>Endopterygota</taxon>
        <taxon>Diptera</taxon>
        <taxon>Nematocera</taxon>
        <taxon>Chironomoidea</taxon>
        <taxon>Ceratopogonidae</taxon>
        <taxon>Ceratopogoninae</taxon>
        <taxon>Culicoides</taxon>
        <taxon>Monoculicoides</taxon>
    </lineage>
</organism>
<dbReference type="FunFam" id="2.60.40.10:FF:000308">
    <property type="entry name" value="Down syndrome cell adhesion molecule, isoform D"/>
    <property type="match status" value="1"/>
</dbReference>
<dbReference type="PANTHER" id="PTHR44170:SF6">
    <property type="entry name" value="CONTACTIN"/>
    <property type="match status" value="1"/>
</dbReference>
<evidence type="ECO:0000256" key="3">
    <source>
        <dbReference type="ARBA" id="ARBA00022729"/>
    </source>
</evidence>
<evidence type="ECO:0000256" key="2">
    <source>
        <dbReference type="ARBA" id="ARBA00022692"/>
    </source>
</evidence>
<dbReference type="SMART" id="SM00409">
    <property type="entry name" value="IG"/>
    <property type="match status" value="9"/>
</dbReference>
<keyword evidence="7 11" id="KW-0472">Membrane</keyword>
<evidence type="ECO:0000256" key="1">
    <source>
        <dbReference type="ARBA" id="ARBA00004167"/>
    </source>
</evidence>